<keyword evidence="1" id="KW-0131">Cell cycle</keyword>
<comment type="caution">
    <text evidence="1">The sequence shown here is derived from an EMBL/GenBank/DDBJ whole genome shotgun (WGS) entry which is preliminary data.</text>
</comment>
<dbReference type="InterPro" id="IPR003770">
    <property type="entry name" value="MLTG-like"/>
</dbReference>
<gene>
    <name evidence="1" type="ORF">J2S13_000271</name>
</gene>
<reference evidence="1" key="1">
    <citation type="submission" date="2023-07" db="EMBL/GenBank/DDBJ databases">
        <title>Genomic Encyclopedia of Type Strains, Phase IV (KMG-IV): sequencing the most valuable type-strain genomes for metagenomic binning, comparative biology and taxonomic classification.</title>
        <authorList>
            <person name="Goeker M."/>
        </authorList>
    </citation>
    <scope>NUCLEOTIDE SEQUENCE</scope>
    <source>
        <strain evidence="1">DSM 23947</strain>
    </source>
</reference>
<sequence length="162" mass="18576">MNKQMTRAFATGLLAAAIALLIYLYFSPTQDLSVEKMKQKLEKDDYVVVNATTYHQQVNELARLQKEISAMNKVKPTIKQKETKKQTTSKQKTNSYHLVISSGTTSAEIGQKLEEAGIIHSREQFDEYLKDHHYATKIQIGEYDIQQSFTFEEIAKVITKQK</sequence>
<keyword evidence="2" id="KW-1185">Reference proteome</keyword>
<protein>
    <submittedName>
        <fullName evidence="1">Cell division protein YceG involved in septum cleavage</fullName>
    </submittedName>
</protein>
<evidence type="ECO:0000313" key="1">
    <source>
        <dbReference type="EMBL" id="MDQ0213877.1"/>
    </source>
</evidence>
<name>A0AAJ1SZ23_9BACI</name>
<evidence type="ECO:0000313" key="2">
    <source>
        <dbReference type="Proteomes" id="UP001237207"/>
    </source>
</evidence>
<dbReference type="Gene3D" id="3.30.1490.480">
    <property type="entry name" value="Endolytic murein transglycosylase"/>
    <property type="match status" value="1"/>
</dbReference>
<organism evidence="1 2">
    <name type="scientific">Oikeobacillus pervagus</name>
    <dbReference type="NCBI Taxonomy" id="1325931"/>
    <lineage>
        <taxon>Bacteria</taxon>
        <taxon>Bacillati</taxon>
        <taxon>Bacillota</taxon>
        <taxon>Bacilli</taxon>
        <taxon>Bacillales</taxon>
        <taxon>Bacillaceae</taxon>
        <taxon>Oikeobacillus</taxon>
    </lineage>
</organism>
<dbReference type="Proteomes" id="UP001237207">
    <property type="component" value="Unassembled WGS sequence"/>
</dbReference>
<dbReference type="GO" id="GO:0051301">
    <property type="term" value="P:cell division"/>
    <property type="evidence" value="ECO:0007669"/>
    <property type="project" value="UniProtKB-KW"/>
</dbReference>
<dbReference type="Pfam" id="PF02618">
    <property type="entry name" value="YceG"/>
    <property type="match status" value="1"/>
</dbReference>
<dbReference type="RefSeq" id="WP_307255873.1">
    <property type="nucleotide sequence ID" value="NZ_JAUSUC010000002.1"/>
</dbReference>
<keyword evidence="1" id="KW-0132">Cell division</keyword>
<proteinExistence type="predicted"/>
<dbReference type="EMBL" id="JAUSUC010000002">
    <property type="protein sequence ID" value="MDQ0213877.1"/>
    <property type="molecule type" value="Genomic_DNA"/>
</dbReference>
<accession>A0AAJ1SZ23</accession>
<dbReference type="AlphaFoldDB" id="A0AAJ1SZ23"/>